<dbReference type="EMBL" id="MU155514">
    <property type="protein sequence ID" value="KAF9472630.1"/>
    <property type="molecule type" value="Genomic_DNA"/>
</dbReference>
<proteinExistence type="predicted"/>
<keyword evidence="2" id="KW-0489">Methyltransferase</keyword>
<evidence type="ECO:0000256" key="1">
    <source>
        <dbReference type="SAM" id="MobiDB-lite"/>
    </source>
</evidence>
<comment type="caution">
    <text evidence="2">The sequence shown here is derived from an EMBL/GenBank/DDBJ whole genome shotgun (WGS) entry which is preliminary data.</text>
</comment>
<reference evidence="2" key="1">
    <citation type="submission" date="2020-11" db="EMBL/GenBank/DDBJ databases">
        <authorList>
            <consortium name="DOE Joint Genome Institute"/>
            <person name="Ahrendt S."/>
            <person name="Riley R."/>
            <person name="Andreopoulos W."/>
            <person name="Labutti K."/>
            <person name="Pangilinan J."/>
            <person name="Ruiz-Duenas F.J."/>
            <person name="Barrasa J.M."/>
            <person name="Sanchez-Garcia M."/>
            <person name="Camarero S."/>
            <person name="Miyauchi S."/>
            <person name="Serrano A."/>
            <person name="Linde D."/>
            <person name="Babiker R."/>
            <person name="Drula E."/>
            <person name="Ayuso-Fernandez I."/>
            <person name="Pacheco R."/>
            <person name="Padilla G."/>
            <person name="Ferreira P."/>
            <person name="Barriuso J."/>
            <person name="Kellner H."/>
            <person name="Castanera R."/>
            <person name="Alfaro M."/>
            <person name="Ramirez L."/>
            <person name="Pisabarro A.G."/>
            <person name="Kuo A."/>
            <person name="Tritt A."/>
            <person name="Lipzen A."/>
            <person name="He G."/>
            <person name="Yan M."/>
            <person name="Ng V."/>
            <person name="Cullen D."/>
            <person name="Martin F."/>
            <person name="Rosso M.-N."/>
            <person name="Henrissat B."/>
            <person name="Hibbett D."/>
            <person name="Martinez A.T."/>
            <person name="Grigoriev I.V."/>
        </authorList>
    </citation>
    <scope>NUCLEOTIDE SEQUENCE</scope>
    <source>
        <strain evidence="2">CIRM-BRFM 674</strain>
    </source>
</reference>
<dbReference type="Gene3D" id="3.40.50.150">
    <property type="entry name" value="Vaccinia Virus protein VP39"/>
    <property type="match status" value="1"/>
</dbReference>
<protein>
    <submittedName>
        <fullName evidence="2">S-adenosyl-L-methionine-dependent methyltransferase</fullName>
    </submittedName>
</protein>
<dbReference type="CDD" id="cd02440">
    <property type="entry name" value="AdoMet_MTases"/>
    <property type="match status" value="1"/>
</dbReference>
<dbReference type="InterPro" id="IPR029063">
    <property type="entry name" value="SAM-dependent_MTases_sf"/>
</dbReference>
<gene>
    <name evidence="2" type="ORF">BDN70DRAFT_868207</name>
</gene>
<keyword evidence="3" id="KW-1185">Reference proteome</keyword>
<dbReference type="GO" id="GO:0032259">
    <property type="term" value="P:methylation"/>
    <property type="evidence" value="ECO:0007669"/>
    <property type="project" value="UniProtKB-KW"/>
</dbReference>
<dbReference type="OrthoDB" id="2013972at2759"/>
<evidence type="ECO:0000313" key="2">
    <source>
        <dbReference type="EMBL" id="KAF9472630.1"/>
    </source>
</evidence>
<dbReference type="SUPFAM" id="SSF53335">
    <property type="entry name" value="S-adenosyl-L-methionine-dependent methyltransferases"/>
    <property type="match status" value="1"/>
</dbReference>
<feature type="region of interest" description="Disordered" evidence="1">
    <location>
        <begin position="1"/>
        <end position="35"/>
    </location>
</feature>
<dbReference type="PANTHER" id="PTHR43591">
    <property type="entry name" value="METHYLTRANSFERASE"/>
    <property type="match status" value="1"/>
</dbReference>
<dbReference type="GO" id="GO:0008168">
    <property type="term" value="F:methyltransferase activity"/>
    <property type="evidence" value="ECO:0007669"/>
    <property type="project" value="UniProtKB-KW"/>
</dbReference>
<organism evidence="2 3">
    <name type="scientific">Pholiota conissans</name>
    <dbReference type="NCBI Taxonomy" id="109636"/>
    <lineage>
        <taxon>Eukaryota</taxon>
        <taxon>Fungi</taxon>
        <taxon>Dikarya</taxon>
        <taxon>Basidiomycota</taxon>
        <taxon>Agaricomycotina</taxon>
        <taxon>Agaricomycetes</taxon>
        <taxon>Agaricomycetidae</taxon>
        <taxon>Agaricales</taxon>
        <taxon>Agaricineae</taxon>
        <taxon>Strophariaceae</taxon>
        <taxon>Pholiota</taxon>
    </lineage>
</organism>
<dbReference type="AlphaFoldDB" id="A0A9P6CT31"/>
<accession>A0A9P6CT31</accession>
<keyword evidence="2" id="KW-0808">Transferase</keyword>
<name>A0A9P6CT31_9AGAR</name>
<dbReference type="PANTHER" id="PTHR43591:SF50">
    <property type="entry name" value="METHYLTRANSFERASE DOMAIN-CONTAINING PROTEIN-RELATED"/>
    <property type="match status" value="1"/>
</dbReference>
<evidence type="ECO:0000313" key="3">
    <source>
        <dbReference type="Proteomes" id="UP000807469"/>
    </source>
</evidence>
<dbReference type="Pfam" id="PF13489">
    <property type="entry name" value="Methyltransf_23"/>
    <property type="match status" value="1"/>
</dbReference>
<dbReference type="Proteomes" id="UP000807469">
    <property type="component" value="Unassembled WGS sequence"/>
</dbReference>
<sequence length="343" mass="38322">MPGRVHFPSEQHEDVPATENNYVDVSATAPPDATTSIVEVPPNEFPSYFSERNERLFHSSSSPYPLPVDTPETERLTMLHNLLRQLLGENFVGPVPAILAPPEGSERPRMVLDVCTGNGKWVIDMAHDFPRVLFRGFDIVPIATRYPPENVQFELTDVNAPLRWANGTFDVVHSRFVDMAVIDYHKFAREIARVMRPGGLFVSYEWSPYPAFDPSMPRNPAEHAPASTRFHEAINTALAMRGLSLLGSRVPTVLANLPSSFTDITPRVYCVPIGTWPANPPMRSAGRTCRTALERYTSSIRPLLVEGGWSDEDVDDLVADYLSEINNVRGLVSVLYTVHARRV</sequence>